<organism evidence="2 3">
    <name type="scientific">Acinetobacter rongchengensis</name>
    <dbReference type="NCBI Taxonomy" id="2419601"/>
    <lineage>
        <taxon>Bacteria</taxon>
        <taxon>Pseudomonadati</taxon>
        <taxon>Pseudomonadota</taxon>
        <taxon>Gammaproteobacteria</taxon>
        <taxon>Moraxellales</taxon>
        <taxon>Moraxellaceae</taxon>
        <taxon>Acinetobacter</taxon>
    </lineage>
</organism>
<dbReference type="OrthoDB" id="5583261at2"/>
<evidence type="ECO:0008006" key="4">
    <source>
        <dbReference type="Google" id="ProtNLM"/>
    </source>
</evidence>
<comment type="caution">
    <text evidence="2">The sequence shown here is derived from an EMBL/GenBank/DDBJ whole genome shotgun (WGS) entry which is preliminary data.</text>
</comment>
<dbReference type="Proteomes" id="UP000280405">
    <property type="component" value="Unassembled WGS sequence"/>
</dbReference>
<dbReference type="EMBL" id="RAXT01000012">
    <property type="protein sequence ID" value="RKG38252.1"/>
    <property type="molecule type" value="Genomic_DNA"/>
</dbReference>
<accession>A0A3A8ETQ7</accession>
<evidence type="ECO:0000313" key="2">
    <source>
        <dbReference type="EMBL" id="RKG38252.1"/>
    </source>
</evidence>
<evidence type="ECO:0000256" key="1">
    <source>
        <dbReference type="SAM" id="SignalP"/>
    </source>
</evidence>
<evidence type="ECO:0000313" key="3">
    <source>
        <dbReference type="Proteomes" id="UP000280405"/>
    </source>
</evidence>
<sequence length="700" mass="80253">MMISKKSFLYTVLFSSALPLFSYSSATHAGVEDICNPDFSMQGKVYSDCSNLPVFVPANDNHSNMILLLSDLGLAKIKPYQGDLNLWDSTYATVPFDSTTLTSMAENKITNNRTQFKETEGYYDERCATLASGQISFIEQVKNNKNLSAQEKQSLIAERKKISECNHKIPLLSVDSQWSTTARQYASYLNATIAFYNTNLSTATKIYSVLSTVDDAWLKETSQYMLIRSSLNMAYATGTNQYGDVDLDKINQNLLKQFLDNITSYLKIYPNGQYAASARGYMRRGFWLTGRQDLLVNEIVWQIQNPQSKYYNLEINQIPAEIDRRVFGSQYFNVKHLKDPFFLATYDLMQMRESSSENDKPITWAQLSAQKDIFKNHAELFQYLQAVHLFYVQNKTQEALNYLPKDISSANNYLQLSQVFLKGQILEKNNPAQAEQYWSQWLSKSKNNYQRGLFETALSNHLNSKQEVNAFIGKNLTIKQINLQKRFIISKANEASLQKIIQSNEANLDQKQAAIYTLLNKSLAHKNYALFNQYYKYLPKDAAQYKNYEGAEKLKNKPPFADFIWNGSTITTQLKCSDLATLTGQLEKSPSDPLLNICMGEYVRSPHYGLPYQLNEENDLSSFQGKPFTRGEVYKRLIKSGPKGDLQAYALYRAIMCYSPSGINDCADQEVAKSVRKQWYDQIKSDYPNTTWAKSLKYYW</sequence>
<dbReference type="RefSeq" id="WP_120383796.1">
    <property type="nucleotide sequence ID" value="NZ_RAXT01000012.1"/>
</dbReference>
<protein>
    <recommendedName>
        <fullName evidence="4">Outer membrane assembly lipoprotein YfiO</fullName>
    </recommendedName>
</protein>
<gene>
    <name evidence="2" type="ORF">D7V20_08075</name>
</gene>
<keyword evidence="3" id="KW-1185">Reference proteome</keyword>
<proteinExistence type="predicted"/>
<reference evidence="2 3" key="1">
    <citation type="submission" date="2018-09" db="EMBL/GenBank/DDBJ databases">
        <title>The draft genome of Acinetobacter spp. strains.</title>
        <authorList>
            <person name="Qin J."/>
            <person name="Feng Y."/>
            <person name="Zong Z."/>
        </authorList>
    </citation>
    <scope>NUCLEOTIDE SEQUENCE [LARGE SCALE GENOMIC DNA]</scope>
    <source>
        <strain evidence="2 3">WCHAc060115</strain>
    </source>
</reference>
<dbReference type="AlphaFoldDB" id="A0A3A8ETQ7"/>
<feature type="signal peptide" evidence="1">
    <location>
        <begin position="1"/>
        <end position="29"/>
    </location>
</feature>
<feature type="chain" id="PRO_5017276385" description="Outer membrane assembly lipoprotein YfiO" evidence="1">
    <location>
        <begin position="30"/>
        <end position="700"/>
    </location>
</feature>
<name>A0A3A8ETQ7_9GAMM</name>
<keyword evidence="1" id="KW-0732">Signal</keyword>